<dbReference type="EMBL" id="LBUE01000050">
    <property type="protein sequence ID" value="KKQ53764.1"/>
    <property type="molecule type" value="Genomic_DNA"/>
</dbReference>
<dbReference type="AlphaFoldDB" id="A0A0G0KX96"/>
<sequence>MKEGLPAYFARGIITNIKEGKYTIGVLSLDKKKPYL</sequence>
<reference evidence="1 2" key="1">
    <citation type="journal article" date="2015" name="Nature">
        <title>rRNA introns, odd ribosomes, and small enigmatic genomes across a large radiation of phyla.</title>
        <authorList>
            <person name="Brown C.T."/>
            <person name="Hug L.A."/>
            <person name="Thomas B.C."/>
            <person name="Sharon I."/>
            <person name="Castelle C.J."/>
            <person name="Singh A."/>
            <person name="Wilkins M.J."/>
            <person name="Williams K.H."/>
            <person name="Banfield J.F."/>
        </authorList>
    </citation>
    <scope>NUCLEOTIDE SEQUENCE [LARGE SCALE GENOMIC DNA]</scope>
</reference>
<comment type="caution">
    <text evidence="1">The sequence shown here is derived from an EMBL/GenBank/DDBJ whole genome shotgun (WGS) entry which is preliminary data.</text>
</comment>
<dbReference type="Proteomes" id="UP000034096">
    <property type="component" value="Unassembled WGS sequence"/>
</dbReference>
<gene>
    <name evidence="1" type="ORF">US75_C0050G0006</name>
</gene>
<accession>A0A0G0KX96</accession>
<evidence type="ECO:0000313" key="2">
    <source>
        <dbReference type="Proteomes" id="UP000034096"/>
    </source>
</evidence>
<protein>
    <submittedName>
        <fullName evidence="1">Uncharacterized protein</fullName>
    </submittedName>
</protein>
<organism evidence="1 2">
    <name type="scientific">Candidatus Woesebacteria bacterium GW2011_GWC1_38_13</name>
    <dbReference type="NCBI Taxonomy" id="1618583"/>
    <lineage>
        <taxon>Bacteria</taxon>
        <taxon>Candidatus Woeseibacteriota</taxon>
    </lineage>
</organism>
<proteinExistence type="predicted"/>
<evidence type="ECO:0000313" key="1">
    <source>
        <dbReference type="EMBL" id="KKQ53764.1"/>
    </source>
</evidence>
<name>A0A0G0KX96_9BACT</name>